<evidence type="ECO:0000313" key="2">
    <source>
        <dbReference type="EMBL" id="KAK1378154.1"/>
    </source>
</evidence>
<evidence type="ECO:0000259" key="1">
    <source>
        <dbReference type="Pfam" id="PF24427"/>
    </source>
</evidence>
<organism evidence="2 3">
    <name type="scientific">Heracleum sosnowskyi</name>
    <dbReference type="NCBI Taxonomy" id="360622"/>
    <lineage>
        <taxon>Eukaryota</taxon>
        <taxon>Viridiplantae</taxon>
        <taxon>Streptophyta</taxon>
        <taxon>Embryophyta</taxon>
        <taxon>Tracheophyta</taxon>
        <taxon>Spermatophyta</taxon>
        <taxon>Magnoliopsida</taxon>
        <taxon>eudicotyledons</taxon>
        <taxon>Gunneridae</taxon>
        <taxon>Pentapetalae</taxon>
        <taxon>asterids</taxon>
        <taxon>campanulids</taxon>
        <taxon>Apiales</taxon>
        <taxon>Apiaceae</taxon>
        <taxon>Apioideae</taxon>
        <taxon>apioid superclade</taxon>
        <taxon>Tordylieae</taxon>
        <taxon>Tordyliinae</taxon>
        <taxon>Heracleum</taxon>
    </lineage>
</organism>
<dbReference type="AlphaFoldDB" id="A0AAD8MMN4"/>
<dbReference type="InterPro" id="IPR056233">
    <property type="entry name" value="Ig_GP210_16th"/>
</dbReference>
<proteinExistence type="predicted"/>
<keyword evidence="3" id="KW-1185">Reference proteome</keyword>
<protein>
    <recommendedName>
        <fullName evidence="1">Nuclear pore complex protein GP210 C-terminal Ig-like domain-containing protein</fullName>
    </recommendedName>
</protein>
<dbReference type="EMBL" id="JAUIZM010000006">
    <property type="protein sequence ID" value="KAK1378154.1"/>
    <property type="molecule type" value="Genomic_DNA"/>
</dbReference>
<reference evidence="2" key="2">
    <citation type="submission" date="2023-05" db="EMBL/GenBank/DDBJ databases">
        <authorList>
            <person name="Schelkunov M.I."/>
        </authorList>
    </citation>
    <scope>NUCLEOTIDE SEQUENCE</scope>
    <source>
        <strain evidence="2">Hsosn_3</strain>
        <tissue evidence="2">Leaf</tissue>
    </source>
</reference>
<dbReference type="Proteomes" id="UP001237642">
    <property type="component" value="Unassembled WGS sequence"/>
</dbReference>
<gene>
    <name evidence="2" type="ORF">POM88_024898</name>
</gene>
<reference evidence="2" key="1">
    <citation type="submission" date="2023-02" db="EMBL/GenBank/DDBJ databases">
        <title>Genome of toxic invasive species Heracleum sosnowskyi carries increased number of genes despite the absence of recent whole-genome duplications.</title>
        <authorList>
            <person name="Schelkunov M."/>
            <person name="Shtratnikova V."/>
            <person name="Makarenko M."/>
            <person name="Klepikova A."/>
            <person name="Omelchenko D."/>
            <person name="Novikova G."/>
            <person name="Obukhova E."/>
            <person name="Bogdanov V."/>
            <person name="Penin A."/>
            <person name="Logacheva M."/>
        </authorList>
    </citation>
    <scope>NUCLEOTIDE SEQUENCE</scope>
    <source>
        <strain evidence="2">Hsosn_3</strain>
        <tissue evidence="2">Leaf</tissue>
    </source>
</reference>
<dbReference type="PANTHER" id="PTHR23019:SF0">
    <property type="entry name" value="NUCLEAR PORE MEMBRANE GLYCOPROTEIN 210"/>
    <property type="match status" value="1"/>
</dbReference>
<dbReference type="Pfam" id="PF24427">
    <property type="entry name" value="Ig_GP210_16th"/>
    <property type="match status" value="1"/>
</dbReference>
<feature type="domain" description="Nuclear pore complex protein GP210 C-terminal Ig-like" evidence="1">
    <location>
        <begin position="51"/>
        <end position="127"/>
    </location>
</feature>
<name>A0AAD8MMN4_9APIA</name>
<dbReference type="InterPro" id="IPR045197">
    <property type="entry name" value="NUP210-like"/>
</dbReference>
<comment type="caution">
    <text evidence="2">The sequence shown here is derived from an EMBL/GenBank/DDBJ whole genome shotgun (WGS) entry which is preliminary data.</text>
</comment>
<sequence length="143" mass="15780">MDRSSIEKSNNTRQAASVSVKALLRGTNNASGYGSALFIGGFGDLEMDNNSLQLKLTLNSNKSVITIFGNTDIEVQMQGQDQLLISGDNRVMAGYAEYEIRVLRCEGFKDEVIISLRSSRIAITIKISKQVPLNIRNLYEDDS</sequence>
<accession>A0AAD8MMN4</accession>
<dbReference type="PANTHER" id="PTHR23019">
    <property type="entry name" value="NUCLEAR PORE MEMBRANE GLYCOPROTEIN GP210-RELATED"/>
    <property type="match status" value="1"/>
</dbReference>
<evidence type="ECO:0000313" key="3">
    <source>
        <dbReference type="Proteomes" id="UP001237642"/>
    </source>
</evidence>